<dbReference type="EMBL" id="BONZ01000109">
    <property type="protein sequence ID" value="GIH20899.1"/>
    <property type="molecule type" value="Genomic_DNA"/>
</dbReference>
<organism evidence="2 3">
    <name type="scientific">Rugosimonospora africana</name>
    <dbReference type="NCBI Taxonomy" id="556532"/>
    <lineage>
        <taxon>Bacteria</taxon>
        <taxon>Bacillati</taxon>
        <taxon>Actinomycetota</taxon>
        <taxon>Actinomycetes</taxon>
        <taxon>Micromonosporales</taxon>
        <taxon>Micromonosporaceae</taxon>
        <taxon>Rugosimonospora</taxon>
    </lineage>
</organism>
<dbReference type="GO" id="GO:0006313">
    <property type="term" value="P:DNA transposition"/>
    <property type="evidence" value="ECO:0007669"/>
    <property type="project" value="InterPro"/>
</dbReference>
<protein>
    <recommendedName>
        <fullName evidence="1">Transposase IS110-like N-terminal domain-containing protein</fullName>
    </recommendedName>
</protein>
<dbReference type="AlphaFoldDB" id="A0A8J3R0R5"/>
<evidence type="ECO:0000259" key="1">
    <source>
        <dbReference type="Pfam" id="PF01548"/>
    </source>
</evidence>
<dbReference type="InterPro" id="IPR002525">
    <property type="entry name" value="Transp_IS110-like_N"/>
</dbReference>
<name>A0A8J3R0R5_9ACTN</name>
<dbReference type="GO" id="GO:0003677">
    <property type="term" value="F:DNA binding"/>
    <property type="evidence" value="ECO:0007669"/>
    <property type="project" value="InterPro"/>
</dbReference>
<comment type="caution">
    <text evidence="2">The sequence shown here is derived from an EMBL/GenBank/DDBJ whole genome shotgun (WGS) entry which is preliminary data.</text>
</comment>
<gene>
    <name evidence="2" type="ORF">Raf01_90710</name>
</gene>
<dbReference type="Proteomes" id="UP000642748">
    <property type="component" value="Unassembled WGS sequence"/>
</dbReference>
<reference evidence="2" key="1">
    <citation type="submission" date="2021-01" db="EMBL/GenBank/DDBJ databases">
        <title>Whole genome shotgun sequence of Rugosimonospora africana NBRC 104875.</title>
        <authorList>
            <person name="Komaki H."/>
            <person name="Tamura T."/>
        </authorList>
    </citation>
    <scope>NUCLEOTIDE SEQUENCE</scope>
    <source>
        <strain evidence="2">NBRC 104875</strain>
    </source>
</reference>
<dbReference type="Pfam" id="PF01548">
    <property type="entry name" value="DEDD_Tnp_IS110"/>
    <property type="match status" value="1"/>
</dbReference>
<dbReference type="GO" id="GO:0004803">
    <property type="term" value="F:transposase activity"/>
    <property type="evidence" value="ECO:0007669"/>
    <property type="project" value="InterPro"/>
</dbReference>
<keyword evidence="3" id="KW-1185">Reference proteome</keyword>
<proteinExistence type="predicted"/>
<evidence type="ECO:0000313" key="3">
    <source>
        <dbReference type="Proteomes" id="UP000642748"/>
    </source>
</evidence>
<evidence type="ECO:0000313" key="2">
    <source>
        <dbReference type="EMBL" id="GIH20899.1"/>
    </source>
</evidence>
<sequence>MLAETVDAVIGVDTHRDTHSASLVNALGGELAAITVTADTAGYNQLMSWAHQHSPGPRVVWAMEGTRSHGAGLPRALRAAKRFGCY</sequence>
<dbReference type="RefSeq" id="WP_203924312.1">
    <property type="nucleotide sequence ID" value="NZ_BONZ01000109.1"/>
</dbReference>
<accession>A0A8J3R0R5</accession>
<feature type="domain" description="Transposase IS110-like N-terminal" evidence="1">
    <location>
        <begin position="10"/>
        <end position="82"/>
    </location>
</feature>